<evidence type="ECO:0000256" key="3">
    <source>
        <dbReference type="ARBA" id="ARBA00022691"/>
    </source>
</evidence>
<dbReference type="PANTHER" id="PTHR43712:SF11">
    <property type="entry name" value="O-METHYLTRANSFERASE (AFU_ORTHOLOGUE AFUA_2G17820)-RELATED"/>
    <property type="match status" value="1"/>
</dbReference>
<evidence type="ECO:0000313" key="7">
    <source>
        <dbReference type="Proteomes" id="UP000191518"/>
    </source>
</evidence>
<dbReference type="Pfam" id="PF08100">
    <property type="entry name" value="Dimerisation"/>
    <property type="match status" value="1"/>
</dbReference>
<keyword evidence="3" id="KW-0949">S-adenosyl-L-methionine</keyword>
<evidence type="ECO:0000256" key="1">
    <source>
        <dbReference type="ARBA" id="ARBA00022603"/>
    </source>
</evidence>
<protein>
    <submittedName>
        <fullName evidence="6">Uncharacterized protein</fullName>
    </submittedName>
</protein>
<dbReference type="InterPro" id="IPR001077">
    <property type="entry name" value="COMT_C"/>
</dbReference>
<evidence type="ECO:0000259" key="4">
    <source>
        <dbReference type="Pfam" id="PF00891"/>
    </source>
</evidence>
<dbReference type="PROSITE" id="PS51683">
    <property type="entry name" value="SAM_OMT_II"/>
    <property type="match status" value="1"/>
</dbReference>
<keyword evidence="2" id="KW-0808">Transferase</keyword>
<dbReference type="GO" id="GO:0032259">
    <property type="term" value="P:methylation"/>
    <property type="evidence" value="ECO:0007669"/>
    <property type="project" value="UniProtKB-KW"/>
</dbReference>
<evidence type="ECO:0000313" key="6">
    <source>
        <dbReference type="EMBL" id="OQD95355.1"/>
    </source>
</evidence>
<evidence type="ECO:0000259" key="5">
    <source>
        <dbReference type="Pfam" id="PF08100"/>
    </source>
</evidence>
<dbReference type="InterPro" id="IPR029063">
    <property type="entry name" value="SAM-dependent_MTases_sf"/>
</dbReference>
<dbReference type="InterPro" id="IPR036390">
    <property type="entry name" value="WH_DNA-bd_sf"/>
</dbReference>
<dbReference type="PANTHER" id="PTHR43712">
    <property type="entry name" value="PUTATIVE (AFU_ORTHOLOGUE AFUA_4G14580)-RELATED"/>
    <property type="match status" value="1"/>
</dbReference>
<dbReference type="Proteomes" id="UP000191518">
    <property type="component" value="Unassembled WGS sequence"/>
</dbReference>
<dbReference type="InterPro" id="IPR036388">
    <property type="entry name" value="WH-like_DNA-bd_sf"/>
</dbReference>
<feature type="domain" description="O-methyltransferase dimerisation" evidence="5">
    <location>
        <begin position="63"/>
        <end position="124"/>
    </location>
</feature>
<accession>A0A1V6R1L2</accession>
<keyword evidence="1" id="KW-0489">Methyltransferase</keyword>
<feature type="domain" description="O-methyltransferase C-terminal" evidence="4">
    <location>
        <begin position="236"/>
        <end position="386"/>
    </location>
</feature>
<dbReference type="GO" id="GO:0044550">
    <property type="term" value="P:secondary metabolite biosynthetic process"/>
    <property type="evidence" value="ECO:0007669"/>
    <property type="project" value="UniProtKB-ARBA"/>
</dbReference>
<keyword evidence="7" id="KW-1185">Reference proteome</keyword>
<dbReference type="InterPro" id="IPR016461">
    <property type="entry name" value="COMT-like"/>
</dbReference>
<dbReference type="Gene3D" id="1.10.10.10">
    <property type="entry name" value="Winged helix-like DNA-binding domain superfamily/Winged helix DNA-binding domain"/>
    <property type="match status" value="1"/>
</dbReference>
<dbReference type="AlphaFoldDB" id="A0A1V6R1L2"/>
<dbReference type="EMBL" id="MDYP01000113">
    <property type="protein sequence ID" value="OQD95355.1"/>
    <property type="molecule type" value="Genomic_DNA"/>
</dbReference>
<gene>
    <name evidence="6" type="ORF">PENVUL_c114G07157</name>
</gene>
<dbReference type="Pfam" id="PF00891">
    <property type="entry name" value="Methyltransf_2"/>
    <property type="match status" value="1"/>
</dbReference>
<evidence type="ECO:0000256" key="2">
    <source>
        <dbReference type="ARBA" id="ARBA00022679"/>
    </source>
</evidence>
<dbReference type="SUPFAM" id="SSF46785">
    <property type="entry name" value="Winged helix' DNA-binding domain"/>
    <property type="match status" value="1"/>
</dbReference>
<dbReference type="SUPFAM" id="SSF53335">
    <property type="entry name" value="S-adenosyl-L-methionine-dependent methyltransferases"/>
    <property type="match status" value="1"/>
</dbReference>
<dbReference type="InterPro" id="IPR012967">
    <property type="entry name" value="COMT_dimerisation"/>
</dbReference>
<dbReference type="Gene3D" id="3.40.50.150">
    <property type="entry name" value="Vaccinia Virus protein VP39"/>
    <property type="match status" value="1"/>
</dbReference>
<sequence>MDLTRLATSICETAEALSSQPTIDLQERVELLRACEKLSAIIEHPNSRLEKATVAISPIVAARVAINLGIFDFVHNSGKEEFTSDEIASHTGGDPLLICRILRSLTASGIFNVTLGGTYSPGPMVKDLAPGGYLASRIIMNFDIHFQIFAKLPEYLRDNQYRSPENAYAGPFQYVFDTNEHYFNWMKSRPSQMDAFNRTMQAGVERDNSARWTQIFPVEQRFQRFLSTSSPVDEELQLVDVGGGIGHEIRILLDTLPSLQGHFTLQDVPGVIQSMLPELQITVPATQTVKAMPYDFFEPQPVTRAHVYFLGRVLHDWPDAQARSILQHIRNAMGKDSVLLIHDRVLPDDAAKVHLSDTIMDFNMMALCSSLERTEAQFRELLGSVGLDLVRVWRPETAGLHRQAVLEAVRADSVNDK</sequence>
<name>A0A1V6R1L2_9EURO</name>
<dbReference type="GO" id="GO:0008171">
    <property type="term" value="F:O-methyltransferase activity"/>
    <property type="evidence" value="ECO:0007669"/>
    <property type="project" value="InterPro"/>
</dbReference>
<comment type="caution">
    <text evidence="6">The sequence shown here is derived from an EMBL/GenBank/DDBJ whole genome shotgun (WGS) entry which is preliminary data.</text>
</comment>
<dbReference type="GO" id="GO:0046983">
    <property type="term" value="F:protein dimerization activity"/>
    <property type="evidence" value="ECO:0007669"/>
    <property type="project" value="InterPro"/>
</dbReference>
<organism evidence="6 7">
    <name type="scientific">Penicillium vulpinum</name>
    <dbReference type="NCBI Taxonomy" id="29845"/>
    <lineage>
        <taxon>Eukaryota</taxon>
        <taxon>Fungi</taxon>
        <taxon>Dikarya</taxon>
        <taxon>Ascomycota</taxon>
        <taxon>Pezizomycotina</taxon>
        <taxon>Eurotiomycetes</taxon>
        <taxon>Eurotiomycetidae</taxon>
        <taxon>Eurotiales</taxon>
        <taxon>Aspergillaceae</taxon>
        <taxon>Penicillium</taxon>
    </lineage>
</organism>
<reference evidence="7" key="1">
    <citation type="journal article" date="2017" name="Nat. Microbiol.">
        <title>Global analysis of biosynthetic gene clusters reveals vast potential of secondary metabolite production in Penicillium species.</title>
        <authorList>
            <person name="Nielsen J.C."/>
            <person name="Grijseels S."/>
            <person name="Prigent S."/>
            <person name="Ji B."/>
            <person name="Dainat J."/>
            <person name="Nielsen K.F."/>
            <person name="Frisvad J.C."/>
            <person name="Workman M."/>
            <person name="Nielsen J."/>
        </authorList>
    </citation>
    <scope>NUCLEOTIDE SEQUENCE [LARGE SCALE GENOMIC DNA]</scope>
    <source>
        <strain evidence="7">IBT 29486</strain>
    </source>
</reference>
<proteinExistence type="predicted"/>